<evidence type="ECO:0000313" key="1">
    <source>
        <dbReference type="EMBL" id="SFV59395.1"/>
    </source>
</evidence>
<dbReference type="AlphaFoldDB" id="A0A1W1C0X7"/>
<gene>
    <name evidence="1" type="ORF">MNB_SV-8-844</name>
</gene>
<name>A0A1W1C0X7_9ZZZZ</name>
<reference evidence="1" key="1">
    <citation type="submission" date="2016-10" db="EMBL/GenBank/DDBJ databases">
        <authorList>
            <person name="de Groot N.N."/>
        </authorList>
    </citation>
    <scope>NUCLEOTIDE SEQUENCE</scope>
</reference>
<protein>
    <submittedName>
        <fullName evidence="1">Uncharacterized protein</fullName>
    </submittedName>
</protein>
<proteinExistence type="predicted"/>
<organism evidence="1">
    <name type="scientific">hydrothermal vent metagenome</name>
    <dbReference type="NCBI Taxonomy" id="652676"/>
    <lineage>
        <taxon>unclassified sequences</taxon>
        <taxon>metagenomes</taxon>
        <taxon>ecological metagenomes</taxon>
    </lineage>
</organism>
<dbReference type="EMBL" id="FPHD01000050">
    <property type="protein sequence ID" value="SFV59395.1"/>
    <property type="molecule type" value="Genomic_DNA"/>
</dbReference>
<sequence>MKFLPIPYFLLILSTSLFAMNDQDIDGVDDAHDLCINTPFDKIVDENGCPYDTTGTKKFTFQIGEDISFNSFSNKTNTLNLFLNYNYKKWDFSLSSTNYNTTNINTLIDTEDDLYLTAGYLFQTNKLNTKISVGTKFAFMDDDAIDRDNDYFISTNFDYFISPKQNIFLYYSYTFSGNSNTTDYENFHSFSIGTGYAFTEKWYSALSYNYAQSPYTNTRSYKALSWFNYYTLPHDFYVSCNYARTLNHSSDYDHLFSFNIGVKF</sequence>
<accession>A0A1W1C0X7</accession>